<dbReference type="Gene3D" id="1.20.1720.10">
    <property type="entry name" value="Multidrug resistance protein D"/>
    <property type="match status" value="1"/>
</dbReference>
<name>A0A0B8QK05_LACLL</name>
<dbReference type="EMBL" id="BBSI01000022">
    <property type="protein sequence ID" value="GAM80160.1"/>
    <property type="molecule type" value="Genomic_DNA"/>
</dbReference>
<dbReference type="PRINTS" id="PR01036">
    <property type="entry name" value="TCRTETB"/>
</dbReference>
<dbReference type="InterPro" id="IPR011701">
    <property type="entry name" value="MFS"/>
</dbReference>
<protein>
    <submittedName>
        <fullName evidence="8">Permeases of the major facilitator superfamily</fullName>
    </submittedName>
</protein>
<dbReference type="GO" id="GO:0022857">
    <property type="term" value="F:transmembrane transporter activity"/>
    <property type="evidence" value="ECO:0007669"/>
    <property type="project" value="InterPro"/>
</dbReference>
<dbReference type="InterPro" id="IPR036259">
    <property type="entry name" value="MFS_trans_sf"/>
</dbReference>
<dbReference type="Gene3D" id="1.20.1250.20">
    <property type="entry name" value="MFS general substrate transporter like domains"/>
    <property type="match status" value="1"/>
</dbReference>
<evidence type="ECO:0000256" key="6">
    <source>
        <dbReference type="SAM" id="Phobius"/>
    </source>
</evidence>
<dbReference type="Proteomes" id="UP000031847">
    <property type="component" value="Unassembled WGS sequence"/>
</dbReference>
<feature type="transmembrane region" description="Helical" evidence="6">
    <location>
        <begin position="57"/>
        <end position="75"/>
    </location>
</feature>
<sequence length="463" mass="49870">MFSFRRFYCMNKNNHFHLLGAVIATGILSFSGVLIETAMNVTFPTLINEFGLSTSKIQWVTTIYLLVIAITIPLSSYFNERFSARKLFLVANLIFLVGVLTNCFSPNFAMLLFGRLLQGVGTGIGLPLMFHLILTKAPLHKRGMMMGIGTLTTSIAPAIGPTYGGIISNSLDWRYIYIFLLPLVVISLVLGLACLPREGAKTPKKLALRPVIALSIMFFAFISALSAEHLMTFALLFIVGLVGAFLFVQFNRKESLIDLGILQNHRFVALIFSLLVYQALLLGLSFVLPSFIQVSAGFSSSVAGLFMFPGALIGAVLAPISGNVLDQIGARKPITTGLILAALGLALLFAFLPTKSLALLLVAHIVVMLGLGISYSNLMTCSLSTLATDQLSDGNALVNTLQQFIGAVATAVVATTLSIFQGLNGFKVGTSHGTSIILALFFILIIVSLIVSFPNLKKIRANH</sequence>
<feature type="transmembrane region" description="Helical" evidence="6">
    <location>
        <begin position="268"/>
        <end position="292"/>
    </location>
</feature>
<dbReference type="Pfam" id="PF07690">
    <property type="entry name" value="MFS_1"/>
    <property type="match status" value="1"/>
</dbReference>
<feature type="transmembrane region" description="Helical" evidence="6">
    <location>
        <begin position="116"/>
        <end position="134"/>
    </location>
</feature>
<evidence type="ECO:0000256" key="1">
    <source>
        <dbReference type="ARBA" id="ARBA00004651"/>
    </source>
</evidence>
<accession>A0A0B8QK05</accession>
<comment type="caution">
    <text evidence="8">The sequence shown here is derived from an EMBL/GenBank/DDBJ whole genome shotgun (WGS) entry which is preliminary data.</text>
</comment>
<feature type="transmembrane region" description="Helical" evidence="6">
    <location>
        <begin position="404"/>
        <end position="423"/>
    </location>
</feature>
<proteinExistence type="predicted"/>
<dbReference type="SUPFAM" id="SSF103473">
    <property type="entry name" value="MFS general substrate transporter"/>
    <property type="match status" value="1"/>
</dbReference>
<feature type="transmembrane region" description="Helical" evidence="6">
    <location>
        <begin position="358"/>
        <end position="383"/>
    </location>
</feature>
<feature type="transmembrane region" description="Helical" evidence="6">
    <location>
        <begin position="298"/>
        <end position="322"/>
    </location>
</feature>
<evidence type="ECO:0000313" key="9">
    <source>
        <dbReference type="Proteomes" id="UP000031847"/>
    </source>
</evidence>
<feature type="transmembrane region" description="Helical" evidence="6">
    <location>
        <begin position="87"/>
        <end position="110"/>
    </location>
</feature>
<feature type="transmembrane region" description="Helical" evidence="6">
    <location>
        <begin position="175"/>
        <end position="195"/>
    </location>
</feature>
<evidence type="ECO:0000256" key="2">
    <source>
        <dbReference type="ARBA" id="ARBA00022448"/>
    </source>
</evidence>
<evidence type="ECO:0000256" key="3">
    <source>
        <dbReference type="ARBA" id="ARBA00022692"/>
    </source>
</evidence>
<dbReference type="PANTHER" id="PTHR42718:SF9">
    <property type="entry name" value="MAJOR FACILITATOR SUPERFAMILY MULTIDRUG TRANSPORTER MFSC"/>
    <property type="match status" value="1"/>
</dbReference>
<keyword evidence="2" id="KW-0813">Transport</keyword>
<evidence type="ECO:0000313" key="8">
    <source>
        <dbReference type="EMBL" id="GAM80160.1"/>
    </source>
</evidence>
<feature type="transmembrane region" description="Helical" evidence="6">
    <location>
        <begin position="207"/>
        <end position="224"/>
    </location>
</feature>
<evidence type="ECO:0000256" key="5">
    <source>
        <dbReference type="ARBA" id="ARBA00023136"/>
    </source>
</evidence>
<gene>
    <name evidence="8" type="ORF">JCM5805K_1271</name>
</gene>
<keyword evidence="4 6" id="KW-1133">Transmembrane helix</keyword>
<evidence type="ECO:0000256" key="4">
    <source>
        <dbReference type="ARBA" id="ARBA00022989"/>
    </source>
</evidence>
<dbReference type="AlphaFoldDB" id="A0A0B8QK05"/>
<keyword evidence="5 6" id="KW-0472">Membrane</keyword>
<comment type="subcellular location">
    <subcellularLocation>
        <location evidence="1">Cell membrane</location>
        <topology evidence="1">Multi-pass membrane protein</topology>
    </subcellularLocation>
</comment>
<organism evidence="8 9">
    <name type="scientific">Lactococcus lactis subsp. lactis</name>
    <name type="common">Streptococcus lactis</name>
    <dbReference type="NCBI Taxonomy" id="1360"/>
    <lineage>
        <taxon>Bacteria</taxon>
        <taxon>Bacillati</taxon>
        <taxon>Bacillota</taxon>
        <taxon>Bacilli</taxon>
        <taxon>Lactobacillales</taxon>
        <taxon>Streptococcaceae</taxon>
        <taxon>Lactococcus</taxon>
    </lineage>
</organism>
<feature type="transmembrane region" description="Helical" evidence="6">
    <location>
        <begin position="230"/>
        <end position="248"/>
    </location>
</feature>
<reference evidence="8 9" key="1">
    <citation type="submission" date="2015-01" db="EMBL/GenBank/DDBJ databases">
        <title>Lactococcus lactis subsp.lactis JCM 5805 whole genome shotgun sequence.</title>
        <authorList>
            <person name="Fujii T."/>
            <person name="Tomita Y."/>
            <person name="Ikushima S."/>
            <person name="Fujiwara D."/>
        </authorList>
    </citation>
    <scope>NUCLEOTIDE SEQUENCE [LARGE SCALE GENOMIC DNA]</scope>
    <source>
        <strain evidence="8 9">JCM 5805</strain>
    </source>
</reference>
<keyword evidence="3 6" id="KW-0812">Transmembrane</keyword>
<dbReference type="PROSITE" id="PS50850">
    <property type="entry name" value="MFS"/>
    <property type="match status" value="1"/>
</dbReference>
<dbReference type="InterPro" id="IPR020846">
    <property type="entry name" value="MFS_dom"/>
</dbReference>
<feature type="transmembrane region" description="Helical" evidence="6">
    <location>
        <begin position="16"/>
        <end position="37"/>
    </location>
</feature>
<dbReference type="PANTHER" id="PTHR42718">
    <property type="entry name" value="MAJOR FACILITATOR SUPERFAMILY MULTIDRUG TRANSPORTER MFSC"/>
    <property type="match status" value="1"/>
</dbReference>
<feature type="transmembrane region" description="Helical" evidence="6">
    <location>
        <begin position="435"/>
        <end position="456"/>
    </location>
</feature>
<feature type="transmembrane region" description="Helical" evidence="6">
    <location>
        <begin position="334"/>
        <end position="352"/>
    </location>
</feature>
<feature type="domain" description="Major facilitator superfamily (MFS) profile" evidence="7">
    <location>
        <begin position="17"/>
        <end position="457"/>
    </location>
</feature>
<feature type="transmembrane region" description="Helical" evidence="6">
    <location>
        <begin position="146"/>
        <end position="163"/>
    </location>
</feature>
<dbReference type="GO" id="GO:0005886">
    <property type="term" value="C:plasma membrane"/>
    <property type="evidence" value="ECO:0007669"/>
    <property type="project" value="UniProtKB-SubCell"/>
</dbReference>
<evidence type="ECO:0000259" key="7">
    <source>
        <dbReference type="PROSITE" id="PS50850"/>
    </source>
</evidence>